<dbReference type="InterPro" id="IPR000551">
    <property type="entry name" value="MerR-type_HTH_dom"/>
</dbReference>
<proteinExistence type="predicted"/>
<dbReference type="PANTHER" id="PTHR30204">
    <property type="entry name" value="REDOX-CYCLING DRUG-SENSING TRANSCRIPTIONAL ACTIVATOR SOXR"/>
    <property type="match status" value="1"/>
</dbReference>
<sequence>MNIQEVSKRTQLSDKTIRYYESIGLIRIKRKDNRYREYTQSDVKKLNAIRLMRYVSISIEDIKRVMENPELWHTVMNQYKHEFEKMQKEDEKKRLLFDVLNESSYEALFDQSEHIIETLHDEDLFELIDYIKSPSLFSTIISTLILSGPVLGLILVTYTDVTFSNQQLLVPFALFTTILLTVIWVNYYKNRNPKLQRSNSLVSIVLFVVALIVVFAIFIIATLIQEKLILTPQSILYTHNILYLNHAFIGFTVIQVLVIIFGVYYSHKKDMDFEIFNECFKVICKYWTIVVSFNLIFLYIFFTSVSVVNVDGSIVRFSALNPRGTHVDVASVNRVSVGFTDGFFKQYKPEFSMVLTTDQFSIDIGGANFVSGTSDTYVELELLDTLYMSKGIQKIVKNQDVSACTIDIHYCNRFMRIIKNQ</sequence>
<feature type="domain" description="HTH merR-type" evidence="5">
    <location>
        <begin position="1"/>
        <end position="68"/>
    </location>
</feature>
<dbReference type="InterPro" id="IPR009061">
    <property type="entry name" value="DNA-bd_dom_put_sf"/>
</dbReference>
<dbReference type="PANTHER" id="PTHR30204:SF94">
    <property type="entry name" value="HEAVY METAL-DEPENDENT TRANSCRIPTIONAL REGULATOR HI_0293-RELATED"/>
    <property type="match status" value="1"/>
</dbReference>
<keyword evidence="4" id="KW-0812">Transmembrane</keyword>
<organism evidence="6 7">
    <name type="scientific">Erysipelothrix larvae</name>
    <dbReference type="NCBI Taxonomy" id="1514105"/>
    <lineage>
        <taxon>Bacteria</taxon>
        <taxon>Bacillati</taxon>
        <taxon>Bacillota</taxon>
        <taxon>Erysipelotrichia</taxon>
        <taxon>Erysipelotrichales</taxon>
        <taxon>Erysipelotrichaceae</taxon>
        <taxon>Erysipelothrix</taxon>
    </lineage>
</organism>
<name>A0A109UHK8_9FIRM</name>
<dbReference type="AlphaFoldDB" id="A0A109UHK8"/>
<evidence type="ECO:0000259" key="5">
    <source>
        <dbReference type="PROSITE" id="PS50937"/>
    </source>
</evidence>
<dbReference type="RefSeq" id="WP_067634087.1">
    <property type="nucleotide sequence ID" value="NZ_CP013213.1"/>
</dbReference>
<evidence type="ECO:0000256" key="2">
    <source>
        <dbReference type="ARBA" id="ARBA00023125"/>
    </source>
</evidence>
<protein>
    <recommendedName>
        <fullName evidence="5">HTH merR-type domain-containing protein</fullName>
    </recommendedName>
</protein>
<dbReference type="GO" id="GO:0003677">
    <property type="term" value="F:DNA binding"/>
    <property type="evidence" value="ECO:0007669"/>
    <property type="project" value="UniProtKB-KW"/>
</dbReference>
<dbReference type="CDD" id="cd00592">
    <property type="entry name" value="HTH_MerR-like"/>
    <property type="match status" value="1"/>
</dbReference>
<keyword evidence="4" id="KW-1133">Transmembrane helix</keyword>
<dbReference type="Pfam" id="PF13411">
    <property type="entry name" value="MerR_1"/>
    <property type="match status" value="1"/>
</dbReference>
<gene>
    <name evidence="6" type="ORF">AOC36_10560</name>
</gene>
<dbReference type="SMART" id="SM00422">
    <property type="entry name" value="HTH_MERR"/>
    <property type="match status" value="1"/>
</dbReference>
<feature type="transmembrane region" description="Helical" evidence="4">
    <location>
        <begin position="244"/>
        <end position="265"/>
    </location>
</feature>
<feature type="transmembrane region" description="Helical" evidence="4">
    <location>
        <begin position="286"/>
        <end position="308"/>
    </location>
</feature>
<evidence type="ECO:0000256" key="4">
    <source>
        <dbReference type="SAM" id="Phobius"/>
    </source>
</evidence>
<keyword evidence="3" id="KW-0804">Transcription</keyword>
<evidence type="ECO:0000256" key="3">
    <source>
        <dbReference type="ARBA" id="ARBA00023163"/>
    </source>
</evidence>
<reference evidence="6 7" key="1">
    <citation type="submission" date="2015-10" db="EMBL/GenBank/DDBJ databases">
        <title>Erysipelothrix larvae sp. LV19 isolated from the larval gut of the rhinoceros beetle, Trypoxylus dichotomus.</title>
        <authorList>
            <person name="Lim S."/>
            <person name="Kim B.-C."/>
        </authorList>
    </citation>
    <scope>NUCLEOTIDE SEQUENCE [LARGE SCALE GENOMIC DNA]</scope>
    <source>
        <strain evidence="6 7">LV19</strain>
    </source>
</reference>
<dbReference type="InterPro" id="IPR047057">
    <property type="entry name" value="MerR_fam"/>
</dbReference>
<dbReference type="KEGG" id="erl:AOC36_10560"/>
<keyword evidence="4" id="KW-0472">Membrane</keyword>
<evidence type="ECO:0000313" key="7">
    <source>
        <dbReference type="Proteomes" id="UP000063781"/>
    </source>
</evidence>
<feature type="transmembrane region" description="Helical" evidence="4">
    <location>
        <begin position="200"/>
        <end position="224"/>
    </location>
</feature>
<feature type="transmembrane region" description="Helical" evidence="4">
    <location>
        <begin position="136"/>
        <end position="156"/>
    </location>
</feature>
<dbReference type="EMBL" id="CP013213">
    <property type="protein sequence ID" value="AMC94396.1"/>
    <property type="molecule type" value="Genomic_DNA"/>
</dbReference>
<accession>A0A109UHK8</accession>
<dbReference type="STRING" id="1514105.AOC36_10560"/>
<dbReference type="SUPFAM" id="SSF46955">
    <property type="entry name" value="Putative DNA-binding domain"/>
    <property type="match status" value="1"/>
</dbReference>
<keyword evidence="2" id="KW-0238">DNA-binding</keyword>
<evidence type="ECO:0000313" key="6">
    <source>
        <dbReference type="EMBL" id="AMC94396.1"/>
    </source>
</evidence>
<feature type="transmembrane region" description="Helical" evidence="4">
    <location>
        <begin position="168"/>
        <end position="188"/>
    </location>
</feature>
<dbReference type="Gene3D" id="1.10.1660.10">
    <property type="match status" value="1"/>
</dbReference>
<dbReference type="OrthoDB" id="9791488at2"/>
<keyword evidence="1" id="KW-0805">Transcription regulation</keyword>
<keyword evidence="7" id="KW-1185">Reference proteome</keyword>
<dbReference type="PROSITE" id="PS50937">
    <property type="entry name" value="HTH_MERR_2"/>
    <property type="match status" value="1"/>
</dbReference>
<dbReference type="Proteomes" id="UP000063781">
    <property type="component" value="Chromosome"/>
</dbReference>
<evidence type="ECO:0000256" key="1">
    <source>
        <dbReference type="ARBA" id="ARBA00023015"/>
    </source>
</evidence>
<dbReference type="GO" id="GO:0003700">
    <property type="term" value="F:DNA-binding transcription factor activity"/>
    <property type="evidence" value="ECO:0007669"/>
    <property type="project" value="InterPro"/>
</dbReference>